<organism evidence="2">
    <name type="scientific">Oryza sativa subsp. japonica</name>
    <name type="common">Rice</name>
    <dbReference type="NCBI Taxonomy" id="39947"/>
    <lineage>
        <taxon>Eukaryota</taxon>
        <taxon>Viridiplantae</taxon>
        <taxon>Streptophyta</taxon>
        <taxon>Embryophyta</taxon>
        <taxon>Tracheophyta</taxon>
        <taxon>Spermatophyta</taxon>
        <taxon>Magnoliopsida</taxon>
        <taxon>Liliopsida</taxon>
        <taxon>Poales</taxon>
        <taxon>Poaceae</taxon>
        <taxon>BOP clade</taxon>
        <taxon>Oryzoideae</taxon>
        <taxon>Oryzeae</taxon>
        <taxon>Oryzinae</taxon>
        <taxon>Oryza</taxon>
        <taxon>Oryza sativa</taxon>
    </lineage>
</organism>
<dbReference type="Proteomes" id="UP000007752">
    <property type="component" value="Chromosome 2"/>
</dbReference>
<dbReference type="Gene3D" id="3.80.10.10">
    <property type="entry name" value="Ribonuclease Inhibitor"/>
    <property type="match status" value="3"/>
</dbReference>
<reference evidence="2" key="1">
    <citation type="journal article" date="2005" name="PLoS Biol.">
        <title>The genomes of Oryza sativa: a history of duplications.</title>
        <authorList>
            <person name="Yu J."/>
            <person name="Wang J."/>
            <person name="Lin W."/>
            <person name="Li S."/>
            <person name="Li H."/>
            <person name="Zhou J."/>
            <person name="Ni P."/>
            <person name="Dong W."/>
            <person name="Hu S."/>
            <person name="Zeng C."/>
            <person name="Zhang J."/>
            <person name="Zhang Y."/>
            <person name="Li R."/>
            <person name="Xu Z."/>
            <person name="Li S."/>
            <person name="Li X."/>
            <person name="Zheng H."/>
            <person name="Cong L."/>
            <person name="Lin L."/>
            <person name="Yin J."/>
            <person name="Geng J."/>
            <person name="Li G."/>
            <person name="Shi J."/>
            <person name="Liu J."/>
            <person name="Lv H."/>
            <person name="Li J."/>
            <person name="Wang J."/>
            <person name="Deng Y."/>
            <person name="Ran L."/>
            <person name="Shi X."/>
            <person name="Wang X."/>
            <person name="Wu Q."/>
            <person name="Li C."/>
            <person name="Ren X."/>
            <person name="Wang J."/>
            <person name="Wang X."/>
            <person name="Li D."/>
            <person name="Liu D."/>
            <person name="Zhang X."/>
            <person name="Ji Z."/>
            <person name="Zhao W."/>
            <person name="Sun Y."/>
            <person name="Zhang Z."/>
            <person name="Bao J."/>
            <person name="Han Y."/>
            <person name="Dong L."/>
            <person name="Ji J."/>
            <person name="Chen P."/>
            <person name="Wu S."/>
            <person name="Liu J."/>
            <person name="Xiao Y."/>
            <person name="Bu D."/>
            <person name="Tan J."/>
            <person name="Yang L."/>
            <person name="Ye C."/>
            <person name="Zhang J."/>
            <person name="Xu J."/>
            <person name="Zhou Y."/>
            <person name="Yu Y."/>
            <person name="Zhang B."/>
            <person name="Zhuang S."/>
            <person name="Wei H."/>
            <person name="Liu B."/>
            <person name="Lei M."/>
            <person name="Yu H."/>
            <person name="Li Y."/>
            <person name="Xu H."/>
            <person name="Wei S."/>
            <person name="He X."/>
            <person name="Fang L."/>
            <person name="Zhang Z."/>
            <person name="Zhang Y."/>
            <person name="Huang X."/>
            <person name="Su Z."/>
            <person name="Tong W."/>
            <person name="Li J."/>
            <person name="Tong Z."/>
            <person name="Li S."/>
            <person name="Ye J."/>
            <person name="Wang L."/>
            <person name="Fang L."/>
            <person name="Lei T."/>
            <person name="Chen C."/>
            <person name="Chen H."/>
            <person name="Xu Z."/>
            <person name="Li H."/>
            <person name="Huang H."/>
            <person name="Zhang F."/>
            <person name="Xu H."/>
            <person name="Li N."/>
            <person name="Zhao C."/>
            <person name="Li S."/>
            <person name="Dong L."/>
            <person name="Huang Y."/>
            <person name="Li L."/>
            <person name="Xi Y."/>
            <person name="Qi Q."/>
            <person name="Li W."/>
            <person name="Zhang B."/>
            <person name="Hu W."/>
            <person name="Zhang Y."/>
            <person name="Tian X."/>
            <person name="Jiao Y."/>
            <person name="Liang X."/>
            <person name="Jin J."/>
            <person name="Gao L."/>
            <person name="Zheng W."/>
            <person name="Hao B."/>
            <person name="Liu S."/>
            <person name="Wang W."/>
            <person name="Yuan L."/>
            <person name="Cao M."/>
            <person name="McDermott J."/>
            <person name="Samudrala R."/>
            <person name="Wang J."/>
            <person name="Wong G.K."/>
            <person name="Yang H."/>
        </authorList>
    </citation>
    <scope>NUCLEOTIDE SEQUENCE [LARGE SCALE GENOMIC DNA]</scope>
</reference>
<reference evidence="2" key="2">
    <citation type="submission" date="2008-12" db="EMBL/GenBank/DDBJ databases">
        <title>Improved gene annotation of the rice (Oryza sativa) genomes.</title>
        <authorList>
            <person name="Wang J."/>
            <person name="Li R."/>
            <person name="Fan W."/>
            <person name="Huang Q."/>
            <person name="Zhang J."/>
            <person name="Zhou Y."/>
            <person name="Hu Y."/>
            <person name="Zi S."/>
            <person name="Li J."/>
            <person name="Ni P."/>
            <person name="Zheng H."/>
            <person name="Zhang Y."/>
            <person name="Zhao M."/>
            <person name="Hao Q."/>
            <person name="McDermott J."/>
            <person name="Samudrala R."/>
            <person name="Kristiansen K."/>
            <person name="Wong G.K.-S."/>
        </authorList>
    </citation>
    <scope>NUCLEOTIDE SEQUENCE</scope>
</reference>
<name>A0A8J8YAP5_ORYSJ</name>
<dbReference type="InterPro" id="IPR032675">
    <property type="entry name" value="LRR_dom_sf"/>
</dbReference>
<sequence length="664" mass="74499">MKYLRRLQEFHVKKERTGFELRELGYLKELGGALQINNLENIATTEEANGAELMLKRNLKTLELVWGAEQQNSGSEIIEGLQPPSNLRAFGIRNHGGSTGPSWLCDDICVKGLRSLHLEGISWGTLPPFGQFIYLEELTLINIAGIRQFGPDFGGVTQRSFLHLKKVRFVAMPELVEWVGGAHCHLFSKLASIECEECPNLSMLLPPSSERCISHAQDINITCFPNLCSLNIRNCPKLSLPPMPHTSTLTHIIVEGDYQEVLHLEEKILSVNGYGGSLAFHNLQKVENMKIEKMSHISWTDLQKLNSLSSLTIIGCKSLLCSEVDEGVIFHSVEQLNLYKCHLAGISLAKLLNCFPALTKFELNRSGEAQEVEEAELRFPSPRLLRYVKIFGYENLVLPMEVGGSFQDFSSLQELEFWRCGKIFASWFMVEAGTHHTSKPFLAPLKELTIYSESSVQSMAVLSSLTSLTRLRLVDCDNLTVVGFDPVMTGSLSELVIYNKPDIDDNNHRCSVAAHLFAAVSTTKAIPVGSFQQLKKLEVDSISAVFVAPICSLLASTLYRLRFTYDLWMKNFTKEQEQALQLLTSLRNLEFYECHRLQSLPEGLHLLSSICTLGIVGCPEIRSLPEEGIPASLKKLLAMRCSVDLKDQLKRLEESNQDLQVFYI</sequence>
<gene>
    <name evidence="2" type="ORF">OsJ_06161</name>
</gene>
<accession>A0A8J8YAP5</accession>
<dbReference type="PANTHER" id="PTHR47186">
    <property type="entry name" value="LEUCINE-RICH REPEAT-CONTAINING PROTEIN 57"/>
    <property type="match status" value="1"/>
</dbReference>
<dbReference type="InterPro" id="IPR056789">
    <property type="entry name" value="LRR_R13L1-DRL21"/>
</dbReference>
<protein>
    <recommendedName>
        <fullName evidence="1">R13L1/DRL21-like LRR repeat region domain-containing protein</fullName>
    </recommendedName>
</protein>
<feature type="domain" description="R13L1/DRL21-like LRR repeat region" evidence="1">
    <location>
        <begin position="21"/>
        <end position="142"/>
    </location>
</feature>
<evidence type="ECO:0000259" key="1">
    <source>
        <dbReference type="Pfam" id="PF25019"/>
    </source>
</evidence>
<dbReference type="OMA" id="INIGDWH"/>
<dbReference type="SUPFAM" id="SSF52058">
    <property type="entry name" value="L domain-like"/>
    <property type="match status" value="1"/>
</dbReference>
<proteinExistence type="predicted"/>
<dbReference type="AlphaFoldDB" id="A0A8J8YAP5"/>
<dbReference type="Pfam" id="PF25019">
    <property type="entry name" value="LRR_R13L1-DRL21"/>
    <property type="match status" value="1"/>
</dbReference>
<evidence type="ECO:0000313" key="2">
    <source>
        <dbReference type="EMBL" id="EEE56694.1"/>
    </source>
</evidence>
<dbReference type="PANTHER" id="PTHR47186:SF58">
    <property type="entry name" value="NB-ARC DOMAIN-CONTAINING PROTEIN"/>
    <property type="match status" value="1"/>
</dbReference>
<dbReference type="EMBL" id="CM000139">
    <property type="protein sequence ID" value="EEE56694.1"/>
    <property type="molecule type" value="Genomic_DNA"/>
</dbReference>
<dbReference type="Gramene" id="Os02t0263432-00">
    <property type="protein sequence ID" value="Os02t0263432-00"/>
    <property type="gene ID" value="Os02g0263432"/>
</dbReference>
<dbReference type="HOGENOM" id="CLU_000837_8_4_1"/>